<dbReference type="RefSeq" id="WP_071904499.1">
    <property type="nucleotide sequence ID" value="NZ_MPIN01000019.1"/>
</dbReference>
<proteinExistence type="predicted"/>
<evidence type="ECO:0000256" key="1">
    <source>
        <dbReference type="SAM" id="MobiDB-lite"/>
    </source>
</evidence>
<gene>
    <name evidence="2" type="ORF">BON30_43460</name>
</gene>
<evidence type="ECO:0000313" key="3">
    <source>
        <dbReference type="Proteomes" id="UP000182229"/>
    </source>
</evidence>
<sequence>MMIPREYKGREQTYLKHRVLSEYLASWAQKIASTVRQGQSVKLWYVDCFAGPWQARDEALDDTSVAIGLNVLEQTAETWRKKGFRIELAAIFVEKDKKSFSHLVEFLDGREGKHVEVTALHGEFGSFVDEINRLIQGDPAFLFVDPTGWKGVGMRNIAPLASMRRRDVLINVMFNHLNRFKDDRRSFLRDQMRDFFGLSDSDIPPALPEDELFALYRQQLQQKGGVRFAADLIIPHAEHERTWFRLVIGGHHPAVVELFRDVEKRICGAEAGEVRDEARGRGQFKLELGLNHVDSTYARRHDADLQAAPDDLLKLLERSPPQSFRELWPRILATRHITKADLSKEVWKLHAQSKLVLHNLEKGQRTARDENILSLPAERLSQGATPLALCRCGRGTTEHLRTNSRACLPWVDTQANVKHIHPLARPDGMQEYDLSRQPTSQGR</sequence>
<dbReference type="NCBIfam" id="TIGR04474">
    <property type="entry name" value="tcm_partner"/>
    <property type="match status" value="1"/>
</dbReference>
<dbReference type="OrthoDB" id="6802137at2"/>
<keyword evidence="3" id="KW-1185">Reference proteome</keyword>
<feature type="region of interest" description="Disordered" evidence="1">
    <location>
        <begin position="422"/>
        <end position="443"/>
    </location>
</feature>
<accession>A0A1L9AWK5</accession>
<evidence type="ECO:0000313" key="2">
    <source>
        <dbReference type="EMBL" id="OJH34389.1"/>
    </source>
</evidence>
<dbReference type="InterPro" id="IPR031009">
    <property type="entry name" value="Tcm_partner"/>
</dbReference>
<protein>
    <recommendedName>
        <fullName evidence="4">Three-Cys-motif partner protein TcmP</fullName>
    </recommendedName>
</protein>
<organism evidence="2 3">
    <name type="scientific">Cystobacter ferrugineus</name>
    <dbReference type="NCBI Taxonomy" id="83449"/>
    <lineage>
        <taxon>Bacteria</taxon>
        <taxon>Pseudomonadati</taxon>
        <taxon>Myxococcota</taxon>
        <taxon>Myxococcia</taxon>
        <taxon>Myxococcales</taxon>
        <taxon>Cystobacterineae</taxon>
        <taxon>Archangiaceae</taxon>
        <taxon>Cystobacter</taxon>
    </lineage>
</organism>
<reference evidence="3" key="1">
    <citation type="submission" date="2016-11" db="EMBL/GenBank/DDBJ databases">
        <authorList>
            <person name="Shukria A."/>
            <person name="Stevens D.C."/>
        </authorList>
    </citation>
    <scope>NUCLEOTIDE SEQUENCE [LARGE SCALE GENOMIC DNA]</scope>
    <source>
        <strain evidence="3">Cbfe23</strain>
    </source>
</reference>
<comment type="caution">
    <text evidence="2">The sequence shown here is derived from an EMBL/GenBank/DDBJ whole genome shotgun (WGS) entry which is preliminary data.</text>
</comment>
<evidence type="ECO:0008006" key="4">
    <source>
        <dbReference type="Google" id="ProtNLM"/>
    </source>
</evidence>
<dbReference type="EMBL" id="MPIN01000019">
    <property type="protein sequence ID" value="OJH34389.1"/>
    <property type="molecule type" value="Genomic_DNA"/>
</dbReference>
<dbReference type="AlphaFoldDB" id="A0A1L9AWK5"/>
<reference evidence="2 3" key="2">
    <citation type="submission" date="2016-12" db="EMBL/GenBank/DDBJ databases">
        <title>Draft Genome Sequence of Cystobacter ferrugineus Strain Cbfe23.</title>
        <authorList>
            <person name="Akbar S."/>
            <person name="Dowd S.E."/>
            <person name="Stevens D.C."/>
        </authorList>
    </citation>
    <scope>NUCLEOTIDE SEQUENCE [LARGE SCALE GENOMIC DNA]</scope>
    <source>
        <strain evidence="2 3">Cbfe23</strain>
    </source>
</reference>
<dbReference type="Proteomes" id="UP000182229">
    <property type="component" value="Unassembled WGS sequence"/>
</dbReference>
<name>A0A1L9AWK5_9BACT</name>
<dbReference type="STRING" id="83449.BON30_43460"/>